<dbReference type="InterPro" id="IPR036265">
    <property type="entry name" value="HIT-like_sf"/>
</dbReference>
<sequence>MPAKRSCVFCEIIRGDSPALWEKRPTSRTEAVCFRNRLKWAKVMLLVVPVEHLTQDELWSSDTLIESAKLAVEMGNKYCHQYGYRVIVNFGLKAHQSQIHAHMHVLSGTSRQIEESNFKSHIDTLNGLVTEEYSAQEAPLTVKISPSTNINQREMWSTDLIVRASREARRISRQRTPEGHRLMSSFDPAENSVYAGENPSGLFLMGGGQLGLYV</sequence>
<dbReference type="InterPro" id="IPR011146">
    <property type="entry name" value="HIT-like"/>
</dbReference>
<accession>A0A381P6E0</accession>
<dbReference type="GO" id="GO:0003824">
    <property type="term" value="F:catalytic activity"/>
    <property type="evidence" value="ECO:0007669"/>
    <property type="project" value="InterPro"/>
</dbReference>
<feature type="domain" description="HIT" evidence="1">
    <location>
        <begin position="31"/>
        <end position="109"/>
    </location>
</feature>
<name>A0A381P6E0_9ZZZZ</name>
<protein>
    <recommendedName>
        <fullName evidence="1">HIT domain-containing protein</fullName>
    </recommendedName>
</protein>
<gene>
    <name evidence="2" type="ORF">METZ01_LOCUS14831</name>
</gene>
<organism evidence="2">
    <name type="scientific">marine metagenome</name>
    <dbReference type="NCBI Taxonomy" id="408172"/>
    <lineage>
        <taxon>unclassified sequences</taxon>
        <taxon>metagenomes</taxon>
        <taxon>ecological metagenomes</taxon>
    </lineage>
</organism>
<dbReference type="AlphaFoldDB" id="A0A381P6E0"/>
<reference evidence="2" key="1">
    <citation type="submission" date="2018-05" db="EMBL/GenBank/DDBJ databases">
        <authorList>
            <person name="Lanie J.A."/>
            <person name="Ng W.-L."/>
            <person name="Kazmierczak K.M."/>
            <person name="Andrzejewski T.M."/>
            <person name="Davidsen T.M."/>
            <person name="Wayne K.J."/>
            <person name="Tettelin H."/>
            <person name="Glass J.I."/>
            <person name="Rusch D."/>
            <person name="Podicherti R."/>
            <person name="Tsui H.-C.T."/>
            <person name="Winkler M.E."/>
        </authorList>
    </citation>
    <scope>NUCLEOTIDE SEQUENCE</scope>
</reference>
<evidence type="ECO:0000313" key="2">
    <source>
        <dbReference type="EMBL" id="SUZ61977.1"/>
    </source>
</evidence>
<dbReference type="EMBL" id="UINC01000840">
    <property type="protein sequence ID" value="SUZ61977.1"/>
    <property type="molecule type" value="Genomic_DNA"/>
</dbReference>
<evidence type="ECO:0000259" key="1">
    <source>
        <dbReference type="Pfam" id="PF01230"/>
    </source>
</evidence>
<dbReference type="SUPFAM" id="SSF54197">
    <property type="entry name" value="HIT-like"/>
    <property type="match status" value="1"/>
</dbReference>
<dbReference type="Pfam" id="PF01230">
    <property type="entry name" value="HIT"/>
    <property type="match status" value="1"/>
</dbReference>
<dbReference type="Gene3D" id="3.30.428.10">
    <property type="entry name" value="HIT-like"/>
    <property type="match status" value="1"/>
</dbReference>
<proteinExistence type="predicted"/>